<dbReference type="SUPFAM" id="SSF52058">
    <property type="entry name" value="L domain-like"/>
    <property type="match status" value="1"/>
</dbReference>
<reference evidence="5 6" key="1">
    <citation type="journal article" date="2020" name="IScience">
        <title>Genome Sequencing of the Endangered Kingdonia uniflora (Circaeasteraceae, Ranunculales) Reveals Potential Mechanisms of Evolutionary Specialization.</title>
        <authorList>
            <person name="Sun Y."/>
            <person name="Deng T."/>
            <person name="Zhang A."/>
            <person name="Moore M.J."/>
            <person name="Landis J.B."/>
            <person name="Lin N."/>
            <person name="Zhang H."/>
            <person name="Zhang X."/>
            <person name="Huang J."/>
            <person name="Zhang X."/>
            <person name="Sun H."/>
            <person name="Wang H."/>
        </authorList>
    </citation>
    <scope>NUCLEOTIDE SEQUENCE [LARGE SCALE GENOMIC DNA]</scope>
    <source>
        <strain evidence="5">TB1705</strain>
        <tissue evidence="5">Leaf</tissue>
    </source>
</reference>
<dbReference type="Gene3D" id="3.40.50.300">
    <property type="entry name" value="P-loop containing nucleotide triphosphate hydrolases"/>
    <property type="match status" value="2"/>
</dbReference>
<dbReference type="FunFam" id="3.40.50.300:FF:001091">
    <property type="entry name" value="Probable disease resistance protein At1g61300"/>
    <property type="match status" value="2"/>
</dbReference>
<dbReference type="GO" id="GO:0006952">
    <property type="term" value="P:defense response"/>
    <property type="evidence" value="ECO:0007669"/>
    <property type="project" value="UniProtKB-KW"/>
</dbReference>
<organism evidence="5 6">
    <name type="scientific">Kingdonia uniflora</name>
    <dbReference type="NCBI Taxonomy" id="39325"/>
    <lineage>
        <taxon>Eukaryota</taxon>
        <taxon>Viridiplantae</taxon>
        <taxon>Streptophyta</taxon>
        <taxon>Embryophyta</taxon>
        <taxon>Tracheophyta</taxon>
        <taxon>Spermatophyta</taxon>
        <taxon>Magnoliopsida</taxon>
        <taxon>Ranunculales</taxon>
        <taxon>Circaeasteraceae</taxon>
        <taxon>Kingdonia</taxon>
    </lineage>
</organism>
<dbReference type="InterPro" id="IPR032675">
    <property type="entry name" value="LRR_dom_sf"/>
</dbReference>
<dbReference type="Proteomes" id="UP000541444">
    <property type="component" value="Unassembled WGS sequence"/>
</dbReference>
<evidence type="ECO:0000313" key="5">
    <source>
        <dbReference type="EMBL" id="KAF6143619.1"/>
    </source>
</evidence>
<gene>
    <name evidence="5" type="ORF">GIB67_012418</name>
</gene>
<comment type="similarity">
    <text evidence="1">Belongs to the disease resistance NB-LRR family.</text>
</comment>
<proteinExistence type="inferred from homology"/>
<dbReference type="OrthoDB" id="1898799at2759"/>
<protein>
    <recommendedName>
        <fullName evidence="4">AAA+ ATPase domain-containing protein</fullName>
    </recommendedName>
</protein>
<feature type="domain" description="AAA+ ATPase" evidence="4">
    <location>
        <begin position="513"/>
        <end position="656"/>
    </location>
</feature>
<evidence type="ECO:0000313" key="6">
    <source>
        <dbReference type="Proteomes" id="UP000541444"/>
    </source>
</evidence>
<keyword evidence="2" id="KW-0611">Plant defense</keyword>
<dbReference type="Pfam" id="PF00931">
    <property type="entry name" value="NB-ARC"/>
    <property type="match status" value="2"/>
</dbReference>
<evidence type="ECO:0000256" key="3">
    <source>
        <dbReference type="ARBA" id="ARBA00022840"/>
    </source>
</evidence>
<evidence type="ECO:0000256" key="1">
    <source>
        <dbReference type="ARBA" id="ARBA00008894"/>
    </source>
</evidence>
<keyword evidence="3" id="KW-0067">ATP-binding</keyword>
<dbReference type="EMBL" id="JACGCM010002202">
    <property type="protein sequence ID" value="KAF6143619.1"/>
    <property type="molecule type" value="Genomic_DNA"/>
</dbReference>
<dbReference type="InterPro" id="IPR002182">
    <property type="entry name" value="NB-ARC"/>
</dbReference>
<name>A0A7J7LM24_9MAGN</name>
<comment type="caution">
    <text evidence="5">The sequence shown here is derived from an EMBL/GenBank/DDBJ whole genome shotgun (WGS) entry which is preliminary data.</text>
</comment>
<dbReference type="Gene3D" id="1.10.8.430">
    <property type="entry name" value="Helical domain of apoptotic protease-activating factors"/>
    <property type="match status" value="2"/>
</dbReference>
<dbReference type="InterPro" id="IPR042197">
    <property type="entry name" value="Apaf_helical"/>
</dbReference>
<dbReference type="Pfam" id="PF23247">
    <property type="entry name" value="LRR_RPS2"/>
    <property type="match status" value="2"/>
</dbReference>
<dbReference type="SMART" id="SM00382">
    <property type="entry name" value="AAA"/>
    <property type="match status" value="2"/>
</dbReference>
<feature type="domain" description="AAA+ ATPase" evidence="4">
    <location>
        <begin position="172"/>
        <end position="310"/>
    </location>
</feature>
<dbReference type="InterPro" id="IPR027417">
    <property type="entry name" value="P-loop_NTPase"/>
</dbReference>
<accession>A0A7J7LM24</accession>
<keyword evidence="3" id="KW-0547">Nucleotide-binding</keyword>
<evidence type="ECO:0000256" key="2">
    <source>
        <dbReference type="ARBA" id="ARBA00022821"/>
    </source>
</evidence>
<evidence type="ECO:0000259" key="4">
    <source>
        <dbReference type="SMART" id="SM00382"/>
    </source>
</evidence>
<dbReference type="Gene3D" id="3.80.10.10">
    <property type="entry name" value="Ribonuclease Inhibitor"/>
    <property type="match status" value="2"/>
</dbReference>
<sequence length="1392" mass="157769">MATMTIAGIAAPPVIYLAKTAVVPAYRHIGYRFRYKKYVNDLQSKVQGNLLSLENDVKGRVNLAQNNGDVIHEVVQQWIVGVDKVRDEVEEMCRQAGKINSCFKGWLSARYCLGKDSKKKIAIVGELLMEGRSFSSVSNPAPVPPRVVEHFDAFASREATKNEVIQALMDDKTNLIGVFGLGGVGKTTLTKEVIEEVEKLKLFDKVLFVTVAQNPNLKDIQREIAENLDMKIEEDAMQIRARRLSKRLKQEKSILLILDDVRTMLELVEVGIIPCGDGQNTCKVLMTSRNLDVYRSMKITKNIEVQGLSEPDSLELFLRNVGSVDYNALRKMSEHIVNECEGLPFAILAFARALQDKDEAVWPDIIKQIRKSLFEGMSLFDDLQRKVQNDLIRLETDVKAKVDLARNNGDVIHQVVEQWLDNVDKVRKETAELYHQAEEINSCLKGRHSAYHRLGEESKKKVVVIDELLVEGRSFSSVSNPAPVPPRVAKHFNAFASREATKKEIIQALMDDKTNLVGVYGLGGVGKTTLTKEIRKQVEETKLFGKVVLATVSQNLDLRGIQAQIAESLGMRIEGESIEARAAKLSARLKQEKDILLILDDLWKRLELIDVGITLSGGGENICKVLITSRSLDVCNSMKTTENMKSTKNIEVKVLSNKDSLELFRQEVGDVDSDVLRKKSEEIANECGGLPLAIVTLARTLRNKDKRFWDAVIQQLKKSMCSGMSPVNASIKLSYDFLETSETKLCFLLCALFPEDHKITMDALVGYAMGEDLLGEVESLSEARGNLHIMVDTLVCSGLLLKGKNDEFFMMHDIVRDAAISIARENINESIMSAGLGLQKWPKLKEAGKYLRLSLMSNDIREVPADTPEYSQLITLSLACNRSLADIPDGFFEGTKRLATLDLSNIGISWLPKSLSSLNNCLRSLYLDNCWRLQDISVIGNLKTLEILSLQGSMGIWRLPEEISGLTNLKMLNLSNNRWNLKCIPPNVISRLCSLEELYMRDSFCKWEIEGSGYNASLAEVASLTNLTSLYLEIPNTKWLFTDIGPFAAWVNVLMETTYELLLVEHEGLKNVLQLNPKGRFYNLKFLEISESEEMEYVVNVEEQVPETMFPNLEILKLSFMHELKAIWNGPFLERSFEKLKVVFISSCDELVNVLPSLFWTRLQNFEMENCSQLEKVFEDGSASILKLRSIKLYRLDSLTSIWEGAVPLIRLENLKILDVSNCPNLRYLFPLVAFAQRFQQLEELNASWCPEFTKLIAEEEEGMEIKSSPINFIALPPIFSNLKRLCISDCHGLKCIFPIRIFQGLLQLEEFKVYCCNEMEELFEFEEEEEGSMTIPLPRLRFLSLRWLPRLTSFFSHRRRLPRVLLDCPFLETLHIYDCPNLKRLPFGSMF</sequence>
<dbReference type="InterPro" id="IPR003593">
    <property type="entry name" value="AAA+_ATPase"/>
</dbReference>
<dbReference type="InterPro" id="IPR057135">
    <property type="entry name" value="At4g27190-like_LRR"/>
</dbReference>
<dbReference type="PANTHER" id="PTHR33463:SF218">
    <property type="entry name" value="DISEASE RESISTANCE PROTEIN RPS2-LIKE"/>
    <property type="match status" value="1"/>
</dbReference>
<dbReference type="SUPFAM" id="SSF52540">
    <property type="entry name" value="P-loop containing nucleoside triphosphate hydrolases"/>
    <property type="match status" value="2"/>
</dbReference>
<dbReference type="PRINTS" id="PR00364">
    <property type="entry name" value="DISEASERSIST"/>
</dbReference>
<keyword evidence="6" id="KW-1185">Reference proteome</keyword>
<dbReference type="PANTHER" id="PTHR33463">
    <property type="entry name" value="NB-ARC DOMAIN-CONTAINING PROTEIN-RELATED"/>
    <property type="match status" value="1"/>
</dbReference>
<dbReference type="InterPro" id="IPR050905">
    <property type="entry name" value="Plant_NBS-LRR"/>
</dbReference>
<dbReference type="GO" id="GO:0043531">
    <property type="term" value="F:ADP binding"/>
    <property type="evidence" value="ECO:0007669"/>
    <property type="project" value="InterPro"/>
</dbReference>
<dbReference type="GO" id="GO:0005524">
    <property type="term" value="F:ATP binding"/>
    <property type="evidence" value="ECO:0007669"/>
    <property type="project" value="UniProtKB-KW"/>
</dbReference>